<dbReference type="Gramene" id="GBG69469">
    <property type="protein sequence ID" value="GBG69469"/>
    <property type="gene ID" value="CBR_g4164"/>
</dbReference>
<evidence type="ECO:0000256" key="1">
    <source>
        <dbReference type="SAM" id="MobiDB-lite"/>
    </source>
</evidence>
<sequence length="432" mass="48249">MYVLFHGDNLKLNTPPVFEGALRGDDAAALGKKQKCSPSDIAETPFTPTTFQYAGLLHQKGLVYKEMERNPTLLYNLMEFFCPTGNVVMLLGKAHTQVVWNLLRSGRHVVAVEGDTELLNFLNTYVMHEINTGVHNCELYTGQSAMDHDPNRNFWFKLSSDKRVKLYKFLFLDTRPTYRTEDDYKARRHVATGMLDGYHGGSREAATKFVEKLDECYFDQGKLEVTLNIFRAHVTEEDFNPNDDEEVSEGNEEFDLDATYRKHAAAVASSSTPASSQDIIEESAEQNTTLATEVRCRGATEVRCGDTEEDFLSQLYSVMDTAPLPAGNVLAGKSTQTFVMRSSELPSPTLALGRCAEEREVSVSEQEKGAICRSLGDDVVRKLFNADEYLTVIDSSPRESSGGRMALEELSLNEDVEKPRVDSLDPSAEEVL</sequence>
<name>A0A388KHF6_CHABU</name>
<protein>
    <submittedName>
        <fullName evidence="2">Uncharacterized protein</fullName>
    </submittedName>
</protein>
<accession>A0A388KHF6</accession>
<keyword evidence="3" id="KW-1185">Reference proteome</keyword>
<dbReference type="Proteomes" id="UP000265515">
    <property type="component" value="Unassembled WGS sequence"/>
</dbReference>
<evidence type="ECO:0000313" key="2">
    <source>
        <dbReference type="EMBL" id="GBG69469.1"/>
    </source>
</evidence>
<evidence type="ECO:0000313" key="3">
    <source>
        <dbReference type="Proteomes" id="UP000265515"/>
    </source>
</evidence>
<feature type="region of interest" description="Disordered" evidence="1">
    <location>
        <begin position="395"/>
        <end position="432"/>
    </location>
</feature>
<gene>
    <name evidence="2" type="ORF">CBR_g4164</name>
</gene>
<organism evidence="2 3">
    <name type="scientific">Chara braunii</name>
    <name type="common">Braun's stonewort</name>
    <dbReference type="NCBI Taxonomy" id="69332"/>
    <lineage>
        <taxon>Eukaryota</taxon>
        <taxon>Viridiplantae</taxon>
        <taxon>Streptophyta</taxon>
        <taxon>Charophyceae</taxon>
        <taxon>Charales</taxon>
        <taxon>Characeae</taxon>
        <taxon>Chara</taxon>
    </lineage>
</organism>
<reference evidence="2 3" key="1">
    <citation type="journal article" date="2018" name="Cell">
        <title>The Chara Genome: Secondary Complexity and Implications for Plant Terrestrialization.</title>
        <authorList>
            <person name="Nishiyama T."/>
            <person name="Sakayama H."/>
            <person name="Vries J.D."/>
            <person name="Buschmann H."/>
            <person name="Saint-Marcoux D."/>
            <person name="Ullrich K.K."/>
            <person name="Haas F.B."/>
            <person name="Vanderstraeten L."/>
            <person name="Becker D."/>
            <person name="Lang D."/>
            <person name="Vosolsobe S."/>
            <person name="Rombauts S."/>
            <person name="Wilhelmsson P.K.I."/>
            <person name="Janitza P."/>
            <person name="Kern R."/>
            <person name="Heyl A."/>
            <person name="Rumpler F."/>
            <person name="Villalobos L.I.A.C."/>
            <person name="Clay J.M."/>
            <person name="Skokan R."/>
            <person name="Toyoda A."/>
            <person name="Suzuki Y."/>
            <person name="Kagoshima H."/>
            <person name="Schijlen E."/>
            <person name="Tajeshwar N."/>
            <person name="Catarino B."/>
            <person name="Hetherington A.J."/>
            <person name="Saltykova A."/>
            <person name="Bonnot C."/>
            <person name="Breuninger H."/>
            <person name="Symeonidi A."/>
            <person name="Radhakrishnan G.V."/>
            <person name="Van Nieuwerburgh F."/>
            <person name="Deforce D."/>
            <person name="Chang C."/>
            <person name="Karol K.G."/>
            <person name="Hedrich R."/>
            <person name="Ulvskov P."/>
            <person name="Glockner G."/>
            <person name="Delwiche C.F."/>
            <person name="Petrasek J."/>
            <person name="Van de Peer Y."/>
            <person name="Friml J."/>
            <person name="Beilby M."/>
            <person name="Dolan L."/>
            <person name="Kohara Y."/>
            <person name="Sugano S."/>
            <person name="Fujiyama A."/>
            <person name="Delaux P.-M."/>
            <person name="Quint M."/>
            <person name="TheiBen G."/>
            <person name="Hagemann M."/>
            <person name="Harholt J."/>
            <person name="Dunand C."/>
            <person name="Zachgo S."/>
            <person name="Langdale J."/>
            <person name="Maumus F."/>
            <person name="Straeten D.V.D."/>
            <person name="Gould S.B."/>
            <person name="Rensing S.A."/>
        </authorList>
    </citation>
    <scope>NUCLEOTIDE SEQUENCE [LARGE SCALE GENOMIC DNA]</scope>
    <source>
        <strain evidence="2 3">S276</strain>
    </source>
</reference>
<dbReference type="AlphaFoldDB" id="A0A388KHF6"/>
<proteinExistence type="predicted"/>
<comment type="caution">
    <text evidence="2">The sequence shown here is derived from an EMBL/GenBank/DDBJ whole genome shotgun (WGS) entry which is preliminary data.</text>
</comment>
<dbReference type="EMBL" id="BFEA01000115">
    <property type="protein sequence ID" value="GBG69469.1"/>
    <property type="molecule type" value="Genomic_DNA"/>
</dbReference>